<proteinExistence type="predicted"/>
<evidence type="ECO:0000313" key="2">
    <source>
        <dbReference type="Proteomes" id="UP000824120"/>
    </source>
</evidence>
<organism evidence="1 2">
    <name type="scientific">Solanum commersonii</name>
    <name type="common">Commerson's wild potato</name>
    <name type="synonym">Commerson's nightshade</name>
    <dbReference type="NCBI Taxonomy" id="4109"/>
    <lineage>
        <taxon>Eukaryota</taxon>
        <taxon>Viridiplantae</taxon>
        <taxon>Streptophyta</taxon>
        <taxon>Embryophyta</taxon>
        <taxon>Tracheophyta</taxon>
        <taxon>Spermatophyta</taxon>
        <taxon>Magnoliopsida</taxon>
        <taxon>eudicotyledons</taxon>
        <taxon>Gunneridae</taxon>
        <taxon>Pentapetalae</taxon>
        <taxon>asterids</taxon>
        <taxon>lamiids</taxon>
        <taxon>Solanales</taxon>
        <taxon>Solanaceae</taxon>
        <taxon>Solanoideae</taxon>
        <taxon>Solaneae</taxon>
        <taxon>Solanum</taxon>
    </lineage>
</organism>
<reference evidence="1 2" key="1">
    <citation type="submission" date="2020-09" db="EMBL/GenBank/DDBJ databases">
        <title>De no assembly of potato wild relative species, Solanum commersonii.</title>
        <authorList>
            <person name="Cho K."/>
        </authorList>
    </citation>
    <scope>NUCLEOTIDE SEQUENCE [LARGE SCALE GENOMIC DNA]</scope>
    <source>
        <strain evidence="1">LZ3.2</strain>
        <tissue evidence="1">Leaf</tissue>
    </source>
</reference>
<keyword evidence="2" id="KW-1185">Reference proteome</keyword>
<protein>
    <submittedName>
        <fullName evidence="1">Uncharacterized protein</fullName>
    </submittedName>
</protein>
<dbReference type="Proteomes" id="UP000824120">
    <property type="component" value="Chromosome 5"/>
</dbReference>
<evidence type="ECO:0000313" key="1">
    <source>
        <dbReference type="EMBL" id="KAG5605108.1"/>
    </source>
</evidence>
<sequence>MVWSIPISFFSSFSFQIRTLSSSYTLSLSKIGDFGLSHIISQMIFNLQQSYIEISSILGFFFGVYINPPHSLFKETVAFFDEMPSMSAYFVNSVGVICQITDHWLSMPIESLSE</sequence>
<accession>A0A9J5Z152</accession>
<comment type="caution">
    <text evidence="1">The sequence shown here is derived from an EMBL/GenBank/DDBJ whole genome shotgun (WGS) entry which is preliminary data.</text>
</comment>
<dbReference type="EMBL" id="JACXVP010000005">
    <property type="protein sequence ID" value="KAG5605108.1"/>
    <property type="molecule type" value="Genomic_DNA"/>
</dbReference>
<name>A0A9J5Z152_SOLCO</name>
<dbReference type="AlphaFoldDB" id="A0A9J5Z152"/>
<gene>
    <name evidence="1" type="ORF">H5410_026600</name>
</gene>